<proteinExistence type="predicted"/>
<dbReference type="GeneID" id="66070216"/>
<keyword evidence="3" id="KW-1185">Reference proteome</keyword>
<evidence type="ECO:0000256" key="1">
    <source>
        <dbReference type="SAM" id="MobiDB-lite"/>
    </source>
</evidence>
<dbReference type="OrthoDB" id="3258400at2759"/>
<dbReference type="AlphaFoldDB" id="A0A9P8AEV6"/>
<accession>A0A9P8AEV6</accession>
<protein>
    <submittedName>
        <fullName evidence="2">Uncharacterized protein</fullName>
    </submittedName>
</protein>
<sequence>MYTTASYNCPEQDDFLQLQYPDFDSQPSEEYPIYPYPILSTRVSADSEIQQPEHGGLGLEQWQSTEFYAGSTHCDSYSPQSFYRGPVPLHAPAPVPITIPALGLQDKVENSDYSPTLGSQSPSALDSVRSVAVRSPSLAAASHCETGVIDRCSSIISTFPTPSELLCEIKNSQGTTSPKSDSSEHDSSPRNVQSFQPMDALPRGQPSRDGISSHEKKRQLLECLEQYVIYLHEQLTLLGAEPVSLERVDNYRGLGSRSIRTLLLHMENTNEKLSHKVIAEEERFLKLREAYYRQGEFASLGHTELSPTGNRGI</sequence>
<dbReference type="RefSeq" id="XP_043015751.1">
    <property type="nucleotide sequence ID" value="XM_043147046.1"/>
</dbReference>
<gene>
    <name evidence="2" type="ORF">E1B28_001140</name>
</gene>
<comment type="caution">
    <text evidence="2">The sequence shown here is derived from an EMBL/GenBank/DDBJ whole genome shotgun (WGS) entry which is preliminary data.</text>
</comment>
<organism evidence="2 3">
    <name type="scientific">Marasmius oreades</name>
    <name type="common">fairy-ring Marasmius</name>
    <dbReference type="NCBI Taxonomy" id="181124"/>
    <lineage>
        <taxon>Eukaryota</taxon>
        <taxon>Fungi</taxon>
        <taxon>Dikarya</taxon>
        <taxon>Basidiomycota</taxon>
        <taxon>Agaricomycotina</taxon>
        <taxon>Agaricomycetes</taxon>
        <taxon>Agaricomycetidae</taxon>
        <taxon>Agaricales</taxon>
        <taxon>Marasmiineae</taxon>
        <taxon>Marasmiaceae</taxon>
        <taxon>Marasmius</taxon>
    </lineage>
</organism>
<reference evidence="2" key="1">
    <citation type="journal article" date="2021" name="Genome Biol. Evol.">
        <title>The assembled and annotated genome of the fairy-ring fungus Marasmius oreades.</title>
        <authorList>
            <person name="Hiltunen M."/>
            <person name="Ament-Velasquez S.L."/>
            <person name="Johannesson H."/>
        </authorList>
    </citation>
    <scope>NUCLEOTIDE SEQUENCE</scope>
    <source>
        <strain evidence="2">03SP1</strain>
    </source>
</reference>
<dbReference type="Proteomes" id="UP001049176">
    <property type="component" value="Chromosome 1"/>
</dbReference>
<name>A0A9P8AEV6_9AGAR</name>
<dbReference type="KEGG" id="more:E1B28_001140"/>
<evidence type="ECO:0000313" key="3">
    <source>
        <dbReference type="Proteomes" id="UP001049176"/>
    </source>
</evidence>
<evidence type="ECO:0000313" key="2">
    <source>
        <dbReference type="EMBL" id="KAG7099281.1"/>
    </source>
</evidence>
<feature type="region of interest" description="Disordered" evidence="1">
    <location>
        <begin position="171"/>
        <end position="214"/>
    </location>
</feature>
<dbReference type="EMBL" id="CM032181">
    <property type="protein sequence ID" value="KAG7099281.1"/>
    <property type="molecule type" value="Genomic_DNA"/>
</dbReference>